<comment type="caution">
    <text evidence="3">The sequence shown here is derived from an EMBL/GenBank/DDBJ whole genome shotgun (WGS) entry which is preliminary data.</text>
</comment>
<dbReference type="SMART" id="SM00060">
    <property type="entry name" value="FN3"/>
    <property type="match status" value="2"/>
</dbReference>
<feature type="signal peptide" evidence="1">
    <location>
        <begin position="1"/>
        <end position="24"/>
    </location>
</feature>
<accession>A0A6V6YRP8</accession>
<evidence type="ECO:0000259" key="2">
    <source>
        <dbReference type="PROSITE" id="PS50853"/>
    </source>
</evidence>
<dbReference type="Pfam" id="PF00041">
    <property type="entry name" value="fn3"/>
    <property type="match status" value="1"/>
</dbReference>
<keyword evidence="4" id="KW-1185">Reference proteome</keyword>
<dbReference type="InterPro" id="IPR003961">
    <property type="entry name" value="FN3_dom"/>
</dbReference>
<reference evidence="3 4" key="1">
    <citation type="submission" date="2020-06" db="EMBL/GenBank/DDBJ databases">
        <authorList>
            <person name="Criscuolo A."/>
        </authorList>
    </citation>
    <scope>NUCLEOTIDE SEQUENCE [LARGE SCALE GENOMIC DNA]</scope>
    <source>
        <strain evidence="4">CIP 111411</strain>
    </source>
</reference>
<proteinExistence type="predicted"/>
<dbReference type="InterPro" id="IPR036116">
    <property type="entry name" value="FN3_sf"/>
</dbReference>
<protein>
    <recommendedName>
        <fullName evidence="2">Fibronectin type-III domain-containing protein</fullName>
    </recommendedName>
</protein>
<evidence type="ECO:0000256" key="1">
    <source>
        <dbReference type="SAM" id="SignalP"/>
    </source>
</evidence>
<dbReference type="SUPFAM" id="SSF49265">
    <property type="entry name" value="Fibronectin type III"/>
    <property type="match status" value="1"/>
</dbReference>
<dbReference type="EMBL" id="CAIJDP010000060">
    <property type="protein sequence ID" value="CAD0002155.1"/>
    <property type="molecule type" value="Genomic_DNA"/>
</dbReference>
<evidence type="ECO:0000313" key="3">
    <source>
        <dbReference type="EMBL" id="CAD0002155.1"/>
    </source>
</evidence>
<feature type="domain" description="Fibronectin type-III" evidence="2">
    <location>
        <begin position="1291"/>
        <end position="1373"/>
    </location>
</feature>
<organism evidence="3 4">
    <name type="scientific">Flavobacterium salmonis</name>
    <dbReference type="NCBI Taxonomy" id="2654844"/>
    <lineage>
        <taxon>Bacteria</taxon>
        <taxon>Pseudomonadati</taxon>
        <taxon>Bacteroidota</taxon>
        <taxon>Flavobacteriia</taxon>
        <taxon>Flavobacteriales</taxon>
        <taxon>Flavobacteriaceae</taxon>
        <taxon>Flavobacterium</taxon>
    </lineage>
</organism>
<keyword evidence="1" id="KW-0732">Signal</keyword>
<dbReference type="InterPro" id="IPR046020">
    <property type="entry name" value="DUF5977"/>
</dbReference>
<name>A0A6V6YRP8_9FLAO</name>
<sequence>MKQNYFLGLKVLIITMLSVMHANAQGSLTTANTQFVPSVFMPTPQQASLAKVSEIPVDITTGRMDFKIPIYEIKEKGLSLPISLSYNYSGLLLEENAGWAGTGWTFNIGGSIVHSVNGLNDEYHEGDKHGVDAYLFNKPPFDGNHSEYPYIINEVSFLEGIAGATRDGLPDKYIINIGNINCTFYIDKDGNAIFTKNEPYKLSGTTTAGFTLTDDKGIKYKFDKMAMSHFDAPKNADLSVAEAATNYDYISSYLITEITFPDSNNTITFQYEDSNIYYQDFMLNQSLVLSYNTSAFTTIYKNPTLISTYNSYLKKIITSKETIEVSYNNSPTGLAVIDNLIIKENNNVVKNYDLDYSDWFGRRINLLGISYNGQMLNQMEYDMSTPYPIPGGPNIQNDNYLKKDLWGYYNSSYIPPTNSSYNPPNGSPVALEYTNSPYNNPTLKPNYNSTKIGALTKITYATKGYSVIDYEPNKVHMTRESYNLPYDPDIFTVGGDNAQTSPYQDLDNIDKIITITIPCKAVLTYDLSNNIGIPLDETYTNGTVKFYKEGSSSSPIFIKSQNWNDELQWIPSQLNFHGNEIITDLESGTYHLQASSIKGTKASISLVTNTLPEELDQTVGGLRIKQIKNCDFNGTCITDTYSYSASNNYSSGVSLTDIQFSAGSYHLDNMCTGVNATFNYYNYGSVYPLSPYRGSPVLYGVVTKTVKDDSGNAKGKEVFYSLTDYPVDNLNPEQAILRNGVLIKKNTIDQSNKLLEQTVNVYDYSVNPDVNKKVYGITTKLREDYFSTSGIGCIHTAHNHNSFLTFVISHSSNNYKIKTETTTQYFNNESLVNSSSYNYNESTGLTKSQSTINSKGEVLETKYYYPQDSEMSGEPFKNELVAANMIGIPLDTQSHNSGIKLSEQKTDYIKTADNLLLPKYIYANKGTAIIDKINDKKITFNQYDDKGNILQYTPESGTPVSIIWGYNKTQPIAKIENGTYDQIAGYVSNLQTLSNGDHDNCVSNECTEQIFRNALNTLRSSFPQSMVTTYTYNPLIGVTSVTDPKGNISYYEYDSFGRLKFVKDKDLNVLQKYCYNYKGQLTDCSDNSSTTVISYKSIARSGSFTKNNCTSGTASSVTYTQAQGAVISTISQADADANGLVKFNTDGQANANTNGTCTFSSIAKSGSFTKSNCTAGAGSSVTYTQAQGAVTSTISQADADANGLTKFNTDGQANANTNGTCIFSSVAQYGGFMKNNCTSGVGSLVDYSQAAGAVTSTISQSDADAKGLTKFNTDGQANANTNGICDTIPAKPTGLTFTSATATSLNFSWSAVVGATSYKIYKNGAATGITSATNTCSLSGLTASTAYSIQVMAVNASGNSVLSTAVSMSTIAAPVSNSCSLNFSRVSGTSTLYKNGSGYLTRSISGTSSGTLTTGDTFYVVVSATTTYYKGITITSSVRGILYNYAMSKTGSAVTSPTFTKTGSEVITIDCITDTML</sequence>
<dbReference type="Pfam" id="PF19404">
    <property type="entry name" value="DUF5977"/>
    <property type="match status" value="3"/>
</dbReference>
<dbReference type="InterPro" id="IPR013783">
    <property type="entry name" value="Ig-like_fold"/>
</dbReference>
<dbReference type="Gene3D" id="2.60.40.10">
    <property type="entry name" value="Immunoglobulins"/>
    <property type="match status" value="1"/>
</dbReference>
<dbReference type="PROSITE" id="PS50853">
    <property type="entry name" value="FN3"/>
    <property type="match status" value="1"/>
</dbReference>
<dbReference type="Proteomes" id="UP000530060">
    <property type="component" value="Unassembled WGS sequence"/>
</dbReference>
<feature type="chain" id="PRO_5028338588" description="Fibronectin type-III domain-containing protein" evidence="1">
    <location>
        <begin position="25"/>
        <end position="1477"/>
    </location>
</feature>
<evidence type="ECO:0000313" key="4">
    <source>
        <dbReference type="Proteomes" id="UP000530060"/>
    </source>
</evidence>
<dbReference type="RefSeq" id="WP_180908078.1">
    <property type="nucleotide sequence ID" value="NZ_CAIJDP010000060.1"/>
</dbReference>
<dbReference type="CDD" id="cd00063">
    <property type="entry name" value="FN3"/>
    <property type="match status" value="1"/>
</dbReference>
<gene>
    <name evidence="3" type="ORF">FLAT13_00940</name>
</gene>